<protein>
    <submittedName>
        <fullName evidence="3">TerB family tellurite resistance protein</fullName>
    </submittedName>
</protein>
<evidence type="ECO:0000313" key="3">
    <source>
        <dbReference type="EMBL" id="MFC6953944.1"/>
    </source>
</evidence>
<name>A0ABD5VES6_9EURY</name>
<keyword evidence="1" id="KW-0472">Membrane</keyword>
<dbReference type="AlphaFoldDB" id="A0ABD5VES6"/>
<dbReference type="SUPFAM" id="SSF158682">
    <property type="entry name" value="TerB-like"/>
    <property type="match status" value="1"/>
</dbReference>
<feature type="transmembrane region" description="Helical" evidence="1">
    <location>
        <begin position="37"/>
        <end position="68"/>
    </location>
</feature>
<evidence type="ECO:0000256" key="1">
    <source>
        <dbReference type="SAM" id="Phobius"/>
    </source>
</evidence>
<comment type="caution">
    <text evidence="3">The sequence shown here is derived from an EMBL/GenBank/DDBJ whole genome shotgun (WGS) entry which is preliminary data.</text>
</comment>
<feature type="transmembrane region" description="Helical" evidence="1">
    <location>
        <begin position="153"/>
        <end position="172"/>
    </location>
</feature>
<sequence length="504" mass="51512">MVVEQVVGASLYLVLPLVLFGYWVTMYDARVGGALAGYALGVGVGLPVSDVAALGAGVALAAVFAGVAHYEDRFGWAVVGGATGLLLGGFALGGVTTVTGAGAGLALAVVLGALAWKFPRGTLPLATGVLGALLAATAITAGGDSSGGDLTNVAVTAVVLGGFVALMIQPWTAELGDSVPPLLPLRVRNWFDLVPEGGVEDAVCPNCGQRVDPAAPYCGNCDASLAGIVGPADGATGDATETTVTDVPDDAVAVDVPCPECGDRPIEEAATGVGLVGMLLAYRWSSRTVVGCHQCNRSRLWGLAGKNLLLGWWSIASLFANPFTILWNLGRGAVNRGPSTKLARTLAESGVDFQYLADASEFDASDYGEHELLKRGLLRLGVAVMLADGNADPTEAAAIRDHALELFPDADRNELQERVTEYANGTTNAAKVADGLEETLTRDGRQLALRFAAQVAVADGDVDDAEAQLLATIADELELDDGAVQDAIGSGVSTEAAPDPAAAM</sequence>
<dbReference type="Proteomes" id="UP001596395">
    <property type="component" value="Unassembled WGS sequence"/>
</dbReference>
<dbReference type="Pfam" id="PF05099">
    <property type="entry name" value="TerB"/>
    <property type="match status" value="1"/>
</dbReference>
<feature type="transmembrane region" description="Helical" evidence="1">
    <location>
        <begin position="122"/>
        <end position="141"/>
    </location>
</feature>
<dbReference type="CDD" id="cd07177">
    <property type="entry name" value="terB_like"/>
    <property type="match status" value="1"/>
</dbReference>
<proteinExistence type="predicted"/>
<dbReference type="InterPro" id="IPR007791">
    <property type="entry name" value="DjlA_N"/>
</dbReference>
<dbReference type="Gene3D" id="1.10.3680.10">
    <property type="entry name" value="TerB-like"/>
    <property type="match status" value="1"/>
</dbReference>
<keyword evidence="1" id="KW-0812">Transmembrane</keyword>
<keyword evidence="4" id="KW-1185">Reference proteome</keyword>
<feature type="domain" description="Co-chaperone DjlA N-terminal" evidence="2">
    <location>
        <begin position="378"/>
        <end position="486"/>
    </location>
</feature>
<dbReference type="EMBL" id="JBHSXN010000002">
    <property type="protein sequence ID" value="MFC6953944.1"/>
    <property type="molecule type" value="Genomic_DNA"/>
</dbReference>
<gene>
    <name evidence="3" type="ORF">ACFQGB_13820</name>
</gene>
<organism evidence="3 4">
    <name type="scientific">Halorubellus litoreus</name>
    <dbReference type="NCBI Taxonomy" id="755308"/>
    <lineage>
        <taxon>Archaea</taxon>
        <taxon>Methanobacteriati</taxon>
        <taxon>Methanobacteriota</taxon>
        <taxon>Stenosarchaea group</taxon>
        <taxon>Halobacteria</taxon>
        <taxon>Halobacteriales</taxon>
        <taxon>Halorubellaceae</taxon>
        <taxon>Halorubellus</taxon>
    </lineage>
</organism>
<evidence type="ECO:0000259" key="2">
    <source>
        <dbReference type="Pfam" id="PF05099"/>
    </source>
</evidence>
<feature type="transmembrane region" description="Helical" evidence="1">
    <location>
        <begin position="74"/>
        <end position="92"/>
    </location>
</feature>
<reference evidence="3 4" key="1">
    <citation type="journal article" date="2019" name="Int. J. Syst. Evol. Microbiol.">
        <title>The Global Catalogue of Microorganisms (GCM) 10K type strain sequencing project: providing services to taxonomists for standard genome sequencing and annotation.</title>
        <authorList>
            <consortium name="The Broad Institute Genomics Platform"/>
            <consortium name="The Broad Institute Genome Sequencing Center for Infectious Disease"/>
            <person name="Wu L."/>
            <person name="Ma J."/>
        </authorList>
    </citation>
    <scope>NUCLEOTIDE SEQUENCE [LARGE SCALE GENOMIC DNA]</scope>
    <source>
        <strain evidence="3 4">GX26</strain>
    </source>
</reference>
<dbReference type="InterPro" id="IPR029024">
    <property type="entry name" value="TerB-like"/>
</dbReference>
<feature type="transmembrane region" description="Helical" evidence="1">
    <location>
        <begin position="6"/>
        <end position="25"/>
    </location>
</feature>
<keyword evidence="1" id="KW-1133">Transmembrane helix</keyword>
<accession>A0ABD5VES6</accession>
<evidence type="ECO:0000313" key="4">
    <source>
        <dbReference type="Proteomes" id="UP001596395"/>
    </source>
</evidence>
<dbReference type="RefSeq" id="WP_336350892.1">
    <property type="nucleotide sequence ID" value="NZ_JAZAQL010000002.1"/>
</dbReference>